<reference evidence="1 2" key="1">
    <citation type="submission" date="2009-11" db="EMBL/GenBank/DDBJ databases">
        <authorList>
            <person name="Weinstock G."/>
            <person name="Sodergren E."/>
            <person name="Clifton S."/>
            <person name="Fulton L."/>
            <person name="Fulton B."/>
            <person name="Courtney L."/>
            <person name="Fronick C."/>
            <person name="Harrison M."/>
            <person name="Strong C."/>
            <person name="Farmer C."/>
            <person name="Delahaunty K."/>
            <person name="Markovic C."/>
            <person name="Hall O."/>
            <person name="Minx P."/>
            <person name="Tomlinson C."/>
            <person name="Mitreva M."/>
            <person name="Nelson J."/>
            <person name="Hou S."/>
            <person name="Wollam A."/>
            <person name="Pepin K.H."/>
            <person name="Johnson M."/>
            <person name="Bhonagiri V."/>
            <person name="Nash W.E."/>
            <person name="Warren W."/>
            <person name="Chinwalla A."/>
            <person name="Mardis E.R."/>
            <person name="Wilson R.K."/>
        </authorList>
    </citation>
    <scope>NUCLEOTIDE SEQUENCE [LARGE SCALE GENOMIC DNA]</scope>
    <source>
        <strain evidence="1 2">F0302</strain>
    </source>
</reference>
<dbReference type="STRING" id="649760.HMPREF0971_02330"/>
<evidence type="ECO:0000313" key="2">
    <source>
        <dbReference type="Proteomes" id="UP000004079"/>
    </source>
</evidence>
<accession>D1QTK1</accession>
<protein>
    <submittedName>
        <fullName evidence="1">Uncharacterized protein</fullName>
    </submittedName>
</protein>
<dbReference type="Proteomes" id="UP000004079">
    <property type="component" value="Unassembled WGS sequence"/>
</dbReference>
<comment type="caution">
    <text evidence="1">The sequence shown here is derived from an EMBL/GenBank/DDBJ whole genome shotgun (WGS) entry which is preliminary data.</text>
</comment>
<name>D1QTK1_9BACT</name>
<organism evidence="1 2">
    <name type="scientific">Segatella oris F0302</name>
    <dbReference type="NCBI Taxonomy" id="649760"/>
    <lineage>
        <taxon>Bacteria</taxon>
        <taxon>Pseudomonadati</taxon>
        <taxon>Bacteroidota</taxon>
        <taxon>Bacteroidia</taxon>
        <taxon>Bacteroidales</taxon>
        <taxon>Prevotellaceae</taxon>
        <taxon>Segatella</taxon>
    </lineage>
</organism>
<dbReference type="AlphaFoldDB" id="D1QTK1"/>
<proteinExistence type="predicted"/>
<dbReference type="EMBL" id="ACUZ02000038">
    <property type="protein sequence ID" value="EFB31351.1"/>
    <property type="molecule type" value="Genomic_DNA"/>
</dbReference>
<evidence type="ECO:0000313" key="1">
    <source>
        <dbReference type="EMBL" id="EFB31351.1"/>
    </source>
</evidence>
<dbReference type="HOGENOM" id="CLU_3237755_0_0_10"/>
<sequence>MKLRCNDINVFHDSITRLYSNRVTLHLDKTIKTIGLWQQRLLK</sequence>
<gene>
    <name evidence="1" type="ORF">HMPREF0971_02330</name>
</gene>